<organism evidence="1 2">
    <name type="scientific">Colletotrichum scovillei</name>
    <dbReference type="NCBI Taxonomy" id="1209932"/>
    <lineage>
        <taxon>Eukaryota</taxon>
        <taxon>Fungi</taxon>
        <taxon>Dikarya</taxon>
        <taxon>Ascomycota</taxon>
        <taxon>Pezizomycotina</taxon>
        <taxon>Sordariomycetes</taxon>
        <taxon>Hypocreomycetidae</taxon>
        <taxon>Glomerellales</taxon>
        <taxon>Glomerellaceae</taxon>
        <taxon>Colletotrichum</taxon>
        <taxon>Colletotrichum acutatum species complex</taxon>
    </lineage>
</organism>
<evidence type="ECO:0000313" key="1">
    <source>
        <dbReference type="EMBL" id="KAG7048945.1"/>
    </source>
</evidence>
<accession>A0A9P7R3S9</accession>
<gene>
    <name evidence="1" type="ORF">JMJ77_014572</name>
</gene>
<reference evidence="1" key="1">
    <citation type="submission" date="2021-05" db="EMBL/GenBank/DDBJ databases">
        <title>Comparative genomics of three Colletotrichum scovillei strains and genetic complementation revealed genes involved fungal growth and virulence on chili pepper.</title>
        <authorList>
            <person name="Hsieh D.-K."/>
            <person name="Chuang S.-C."/>
            <person name="Chen C.-Y."/>
            <person name="Chao Y.-T."/>
            <person name="Lu M.-Y.J."/>
            <person name="Lee M.-H."/>
            <person name="Shih M.-C."/>
        </authorList>
    </citation>
    <scope>NUCLEOTIDE SEQUENCE</scope>
    <source>
        <strain evidence="1">Coll-153</strain>
    </source>
</reference>
<protein>
    <submittedName>
        <fullName evidence="1">Uncharacterized protein</fullName>
    </submittedName>
</protein>
<keyword evidence="2" id="KW-1185">Reference proteome</keyword>
<comment type="caution">
    <text evidence="1">The sequence shown here is derived from an EMBL/GenBank/DDBJ whole genome shotgun (WGS) entry which is preliminary data.</text>
</comment>
<name>A0A9P7R3S9_9PEZI</name>
<dbReference type="Proteomes" id="UP000699042">
    <property type="component" value="Unassembled WGS sequence"/>
</dbReference>
<evidence type="ECO:0000313" key="2">
    <source>
        <dbReference type="Proteomes" id="UP000699042"/>
    </source>
</evidence>
<dbReference type="AlphaFoldDB" id="A0A9P7R3S9"/>
<proteinExistence type="predicted"/>
<dbReference type="EMBL" id="JAESDN010000006">
    <property type="protein sequence ID" value="KAG7048945.1"/>
    <property type="molecule type" value="Genomic_DNA"/>
</dbReference>
<sequence>MNDKTPPALNMRLGRKYGCRVGISEGGAHRRSSPAQLPCRD</sequence>
<feature type="non-terminal residue" evidence="1">
    <location>
        <position position="1"/>
    </location>
</feature>